<organism evidence="3 4">
    <name type="scientific">Steroidobacter gossypii</name>
    <dbReference type="NCBI Taxonomy" id="2805490"/>
    <lineage>
        <taxon>Bacteria</taxon>
        <taxon>Pseudomonadati</taxon>
        <taxon>Pseudomonadota</taxon>
        <taxon>Gammaproteobacteria</taxon>
        <taxon>Steroidobacterales</taxon>
        <taxon>Steroidobacteraceae</taxon>
        <taxon>Steroidobacter</taxon>
    </lineage>
</organism>
<protein>
    <submittedName>
        <fullName evidence="3">Alpha/beta hydrolase</fullName>
    </submittedName>
</protein>
<dbReference type="Gene3D" id="3.40.50.1820">
    <property type="entry name" value="alpha/beta hydrolase"/>
    <property type="match status" value="1"/>
</dbReference>
<dbReference type="InterPro" id="IPR000073">
    <property type="entry name" value="AB_hydrolase_1"/>
</dbReference>
<dbReference type="EMBL" id="JAEVLS010000001">
    <property type="protein sequence ID" value="MBM0104244.1"/>
    <property type="molecule type" value="Genomic_DNA"/>
</dbReference>
<reference evidence="3 4" key="1">
    <citation type="journal article" date="2021" name="Int. J. Syst. Evol. Microbiol.">
        <title>Steroidobacter gossypii sp. nov., isolated from soil of cotton cropping field.</title>
        <authorList>
            <person name="Huang R."/>
            <person name="Yang S."/>
            <person name="Zhen C."/>
            <person name="Liu W."/>
        </authorList>
    </citation>
    <scope>NUCLEOTIDE SEQUENCE [LARGE SCALE GENOMIC DNA]</scope>
    <source>
        <strain evidence="3 4">S1-65</strain>
    </source>
</reference>
<dbReference type="InterPro" id="IPR029058">
    <property type="entry name" value="AB_hydrolase_fold"/>
</dbReference>
<proteinExistence type="predicted"/>
<keyword evidence="4" id="KW-1185">Reference proteome</keyword>
<evidence type="ECO:0000259" key="2">
    <source>
        <dbReference type="Pfam" id="PF00561"/>
    </source>
</evidence>
<comment type="caution">
    <text evidence="3">The sequence shown here is derived from an EMBL/GenBank/DDBJ whole genome shotgun (WGS) entry which is preliminary data.</text>
</comment>
<feature type="domain" description="AB hydrolase-1" evidence="2">
    <location>
        <begin position="33"/>
        <end position="268"/>
    </location>
</feature>
<dbReference type="RefSeq" id="WP_203166178.1">
    <property type="nucleotide sequence ID" value="NZ_JAEVLS010000001.1"/>
</dbReference>
<dbReference type="PANTHER" id="PTHR43329">
    <property type="entry name" value="EPOXIDE HYDROLASE"/>
    <property type="match status" value="1"/>
</dbReference>
<keyword evidence="1 3" id="KW-0378">Hydrolase</keyword>
<accession>A0ABS1WTD3</accession>
<dbReference type="InterPro" id="IPR000639">
    <property type="entry name" value="Epox_hydrolase-like"/>
</dbReference>
<name>A0ABS1WTD3_9GAMM</name>
<dbReference type="GO" id="GO:0016787">
    <property type="term" value="F:hydrolase activity"/>
    <property type="evidence" value="ECO:0007669"/>
    <property type="project" value="UniProtKB-KW"/>
</dbReference>
<evidence type="ECO:0000313" key="4">
    <source>
        <dbReference type="Proteomes" id="UP000661077"/>
    </source>
</evidence>
<dbReference type="PRINTS" id="PR00412">
    <property type="entry name" value="EPOXHYDRLASE"/>
</dbReference>
<gene>
    <name evidence="3" type="ORF">JM946_05780</name>
</gene>
<dbReference type="PRINTS" id="PR00111">
    <property type="entry name" value="ABHYDROLASE"/>
</dbReference>
<dbReference type="SUPFAM" id="SSF53474">
    <property type="entry name" value="alpha/beta-Hydrolases"/>
    <property type="match status" value="1"/>
</dbReference>
<sequence>MATDSTDIWDQVEHRYADADGVRIHYAALGQGPLVVMIHGFPDFWYSWRKQMRALADHGYRTAAVDLRGYNLSDKPKGVENYAMPALVGDIAAVIKAEKVDQAVIVGHDWGGSVAWNVAMRRPDITRLLIICNLPHPAGIAREIAANPEQKKNSQYAFNFQQPDAHQSISLERLTQWVTDLQARPRYLQAFQQSDVEAMLNYYKANYPKPDAPPPPANFTFPKVQAPVLMFHGLDDQALLPGALDGTWRWVEKDLTIMTLPGANHFVQQDAAETVSNTMIDWLSRRKP</sequence>
<dbReference type="Pfam" id="PF00561">
    <property type="entry name" value="Abhydrolase_1"/>
    <property type="match status" value="1"/>
</dbReference>
<dbReference type="Proteomes" id="UP000661077">
    <property type="component" value="Unassembled WGS sequence"/>
</dbReference>
<evidence type="ECO:0000313" key="3">
    <source>
        <dbReference type="EMBL" id="MBM0104244.1"/>
    </source>
</evidence>
<evidence type="ECO:0000256" key="1">
    <source>
        <dbReference type="ARBA" id="ARBA00022801"/>
    </source>
</evidence>